<dbReference type="Gene3D" id="3.40.190.10">
    <property type="entry name" value="Periplasmic binding protein-like II"/>
    <property type="match status" value="1"/>
</dbReference>
<sequence length="304" mass="32351">MPAIARAQGGRAIRFVVPFAPGGLTDVITRLIAQNMSESLGQTIVVENRPGGNAIIASEAVARAPADGLTVLVGGTAGLPLNAMMRPNLPFRLQDFAPVALLFDGPLSLTVNAELPPRDIASFVAYAKTQPDPLRYATNGTGSVSHLFGIMMADAMGIRLTDVAYRGNAPSTTDLLSGIIEISVEAPTITIEHVRAGKLRILGLSYDERAPLLPEIPTFKEAGFPALVTSFWTALLVPARTPVAEIARLNAAANKAMESEAVRNRLAGDALRAISGPPSLLDEQMQRDQAQWGRIISERKITLE</sequence>
<gene>
    <name evidence="2" type="ORF">IBL25_24095</name>
</gene>
<keyword evidence="3" id="KW-1185">Reference proteome</keyword>
<dbReference type="PANTHER" id="PTHR42928">
    <property type="entry name" value="TRICARBOXYLATE-BINDING PROTEIN"/>
    <property type="match status" value="1"/>
</dbReference>
<organism evidence="2 3">
    <name type="scientific">Pseudoroseomonas ludipueritiae</name>
    <dbReference type="NCBI Taxonomy" id="198093"/>
    <lineage>
        <taxon>Bacteria</taxon>
        <taxon>Pseudomonadati</taxon>
        <taxon>Pseudomonadota</taxon>
        <taxon>Alphaproteobacteria</taxon>
        <taxon>Acetobacterales</taxon>
        <taxon>Acetobacteraceae</taxon>
        <taxon>Pseudoroseomonas</taxon>
    </lineage>
</organism>
<dbReference type="Pfam" id="PF03401">
    <property type="entry name" value="TctC"/>
    <property type="match status" value="1"/>
</dbReference>
<evidence type="ECO:0000256" key="1">
    <source>
        <dbReference type="ARBA" id="ARBA00006987"/>
    </source>
</evidence>
<dbReference type="PIRSF" id="PIRSF017082">
    <property type="entry name" value="YflP"/>
    <property type="match status" value="1"/>
</dbReference>
<dbReference type="PANTHER" id="PTHR42928:SF5">
    <property type="entry name" value="BLR1237 PROTEIN"/>
    <property type="match status" value="1"/>
</dbReference>
<name>A0ABR7REX0_9PROT</name>
<accession>A0ABR7REX0</accession>
<dbReference type="EMBL" id="JACTUZ010000220">
    <property type="protein sequence ID" value="MBC9180032.1"/>
    <property type="molecule type" value="Genomic_DNA"/>
</dbReference>
<dbReference type="InterPro" id="IPR005064">
    <property type="entry name" value="BUG"/>
</dbReference>
<reference evidence="2 3" key="1">
    <citation type="journal article" date="2009" name="Int. J. Syst. Evol. Microbiol.">
        <title>Transfer of Teichococcus ludipueritiae and Muricoccus roseus to the genus Roseomonas, as Roseomonas ludipueritiae comb. nov. and Roseomonas rosea comb. nov., respectively, and emended description of the genus Roseomonas.</title>
        <authorList>
            <person name="Sanchez-Porro C."/>
            <person name="Gallego V."/>
            <person name="Busse H.J."/>
            <person name="Kampfer P."/>
            <person name="Ventosa A."/>
        </authorList>
    </citation>
    <scope>NUCLEOTIDE SEQUENCE [LARGE SCALE GENOMIC DNA]</scope>
    <source>
        <strain evidence="2 3">DSM 14915</strain>
    </source>
</reference>
<evidence type="ECO:0000313" key="2">
    <source>
        <dbReference type="EMBL" id="MBC9180032.1"/>
    </source>
</evidence>
<evidence type="ECO:0000313" key="3">
    <source>
        <dbReference type="Proteomes" id="UP000603940"/>
    </source>
</evidence>
<protein>
    <submittedName>
        <fullName evidence="2">Tripartite tricarboxylate transporter substrate binding protein</fullName>
    </submittedName>
</protein>
<dbReference type="InterPro" id="IPR042100">
    <property type="entry name" value="Bug_dom1"/>
</dbReference>
<comment type="caution">
    <text evidence="2">The sequence shown here is derived from an EMBL/GenBank/DDBJ whole genome shotgun (WGS) entry which is preliminary data.</text>
</comment>
<dbReference type="CDD" id="cd07012">
    <property type="entry name" value="PBP2_Bug_TTT"/>
    <property type="match status" value="1"/>
</dbReference>
<dbReference type="Gene3D" id="3.40.190.150">
    <property type="entry name" value="Bordetella uptake gene, domain 1"/>
    <property type="match status" value="1"/>
</dbReference>
<dbReference type="SUPFAM" id="SSF53850">
    <property type="entry name" value="Periplasmic binding protein-like II"/>
    <property type="match status" value="1"/>
</dbReference>
<dbReference type="Proteomes" id="UP000603940">
    <property type="component" value="Unassembled WGS sequence"/>
</dbReference>
<proteinExistence type="inferred from homology"/>
<comment type="similarity">
    <text evidence="1">Belongs to the UPF0065 (bug) family.</text>
</comment>